<dbReference type="AlphaFoldDB" id="A0A2R8CEM3"/>
<keyword evidence="2" id="KW-1185">Reference proteome</keyword>
<proteinExistence type="predicted"/>
<reference evidence="2" key="1">
    <citation type="submission" date="2018-03" db="EMBL/GenBank/DDBJ databases">
        <authorList>
            <person name="Rodrigo-Torres L."/>
            <person name="Arahal R. D."/>
            <person name="Lucena T."/>
        </authorList>
    </citation>
    <scope>NUCLEOTIDE SEQUENCE [LARGE SCALE GENOMIC DNA]</scope>
    <source>
        <strain evidence="2">CECT 7615</strain>
    </source>
</reference>
<accession>A0A2R8CEM3</accession>
<dbReference type="Proteomes" id="UP000244898">
    <property type="component" value="Unassembled WGS sequence"/>
</dbReference>
<name>A0A2R8CEM3_9RHOB</name>
<gene>
    <name evidence="1" type="ORF">TRM7615_04430</name>
</gene>
<organism evidence="1 2">
    <name type="scientific">Falsiruegeria mediterranea M17</name>
    <dbReference type="NCBI Taxonomy" id="1200281"/>
    <lineage>
        <taxon>Bacteria</taxon>
        <taxon>Pseudomonadati</taxon>
        <taxon>Pseudomonadota</taxon>
        <taxon>Alphaproteobacteria</taxon>
        <taxon>Rhodobacterales</taxon>
        <taxon>Roseobacteraceae</taxon>
        <taxon>Falsiruegeria</taxon>
    </lineage>
</organism>
<protein>
    <submittedName>
        <fullName evidence="1">Uncharacterized protein</fullName>
    </submittedName>
</protein>
<dbReference type="EMBL" id="ONZG01000014">
    <property type="protein sequence ID" value="SPJ30893.1"/>
    <property type="molecule type" value="Genomic_DNA"/>
</dbReference>
<evidence type="ECO:0000313" key="2">
    <source>
        <dbReference type="Proteomes" id="UP000244898"/>
    </source>
</evidence>
<sequence length="56" mass="6224">MVDLKTEFVFGPAYYAAGADKSGKTTCMTDIMTAFIEGRKLITSAQREDLTDEQRT</sequence>
<evidence type="ECO:0000313" key="1">
    <source>
        <dbReference type="EMBL" id="SPJ30893.1"/>
    </source>
</evidence>